<evidence type="ECO:0000256" key="2">
    <source>
        <dbReference type="ARBA" id="ARBA00022679"/>
    </source>
</evidence>
<dbReference type="EMBL" id="CP015581">
    <property type="protein sequence ID" value="ARU96812.1"/>
    <property type="molecule type" value="Genomic_DNA"/>
</dbReference>
<dbReference type="KEGG" id="tci:A7K98_02580"/>
<evidence type="ECO:0000313" key="7">
    <source>
        <dbReference type="EMBL" id="ARU92774.1"/>
    </source>
</evidence>
<dbReference type="InterPro" id="IPR000577">
    <property type="entry name" value="Carb_kinase_FGGY"/>
</dbReference>
<dbReference type="GO" id="GO:0005975">
    <property type="term" value="P:carbohydrate metabolic process"/>
    <property type="evidence" value="ECO:0007669"/>
    <property type="project" value="InterPro"/>
</dbReference>
<evidence type="ECO:0000256" key="3">
    <source>
        <dbReference type="ARBA" id="ARBA00022777"/>
    </source>
</evidence>
<feature type="domain" description="Carbohydrate kinase FGGY C-terminal" evidence="6">
    <location>
        <begin position="262"/>
        <end position="444"/>
    </location>
</feature>
<evidence type="ECO:0000259" key="5">
    <source>
        <dbReference type="Pfam" id="PF00370"/>
    </source>
</evidence>
<dbReference type="GO" id="GO:0016773">
    <property type="term" value="F:phosphotransferase activity, alcohol group as acceptor"/>
    <property type="evidence" value="ECO:0007669"/>
    <property type="project" value="InterPro"/>
</dbReference>
<keyword evidence="2 4" id="KW-0808">Transferase</keyword>
<keyword evidence="9" id="KW-1185">Reference proteome</keyword>
<dbReference type="PANTHER" id="PTHR43095">
    <property type="entry name" value="SUGAR KINASE"/>
    <property type="match status" value="1"/>
</dbReference>
<sequence>MSSTPRYWLSIDCGGTYIKSGLYDQNAREVGIERQPLVTLTPSSGYAERDMHELWQRCATTISRLLDRYPSAAQHIAGIGLSAQGKGLFLLDRENQPLGNGILSSDRRAAEVVAEWQQQGIAQQLYPLTRQALWTGHPVSLLRWIKQHQPQRYQNIGCVMMAHDFLRWKLTGEKGAELSNISESNLYNMRTGTYDPQLTRLTGISEMDGCLPPIVGSADICGYVSETAAKVTGLAVGTPVSGGLFDVASVAICAGIRDESALNAVMGTWAVTTGIAHELRDHEQHNYVYGHYVEPGQYIVHEASPTSSANLEWVKDQLNISDFDQMNTLVASLPAADSELFFLPFLYGSNAGPDIAAGFYGLRAHHTKAHLLQAVFEGVVFSHMTHISRMAERFPQAKILRVTGGPTRSPIWMQILADVSGMPLELPRVEETGCFGAAIIAMVSTGHFLDVATAQQHIQPDLRQVKPNRDLQEKYHKKYQRYQLLTQVLQGYHNRIKEQNL</sequence>
<dbReference type="PIRSF" id="PIRSF000538">
    <property type="entry name" value="GlpK"/>
    <property type="match status" value="1"/>
</dbReference>
<evidence type="ECO:0000313" key="9">
    <source>
        <dbReference type="Proteomes" id="UP000195729"/>
    </source>
</evidence>
<feature type="domain" description="Carbohydrate kinase FGGY N-terminal" evidence="5">
    <location>
        <begin position="7"/>
        <end position="253"/>
    </location>
</feature>
<proteinExistence type="inferred from homology"/>
<dbReference type="InterPro" id="IPR018485">
    <property type="entry name" value="FGGY_C"/>
</dbReference>
<evidence type="ECO:0000313" key="10">
    <source>
        <dbReference type="Proteomes" id="UP000195814"/>
    </source>
</evidence>
<dbReference type="OrthoDB" id="9805576at2"/>
<dbReference type="InterPro" id="IPR043129">
    <property type="entry name" value="ATPase_NBD"/>
</dbReference>
<evidence type="ECO:0000256" key="1">
    <source>
        <dbReference type="ARBA" id="ARBA00009156"/>
    </source>
</evidence>
<accession>A0A1Y0L437</accession>
<evidence type="ECO:0000256" key="4">
    <source>
        <dbReference type="RuleBase" id="RU003733"/>
    </source>
</evidence>
<dbReference type="InterPro" id="IPR018483">
    <property type="entry name" value="Carb_kinase_FGGY_CS"/>
</dbReference>
<evidence type="ECO:0000259" key="6">
    <source>
        <dbReference type="Pfam" id="PF02782"/>
    </source>
</evidence>
<dbReference type="Proteomes" id="UP000195814">
    <property type="component" value="Chromosome"/>
</dbReference>
<dbReference type="EMBL" id="CP015579">
    <property type="protein sequence ID" value="ARU92774.1"/>
    <property type="molecule type" value="Genomic_DNA"/>
</dbReference>
<dbReference type="SUPFAM" id="SSF53067">
    <property type="entry name" value="Actin-like ATPase domain"/>
    <property type="match status" value="2"/>
</dbReference>
<dbReference type="Pfam" id="PF02782">
    <property type="entry name" value="FGGY_C"/>
    <property type="match status" value="1"/>
</dbReference>
<dbReference type="Gene3D" id="3.30.420.40">
    <property type="match status" value="2"/>
</dbReference>
<name>A0A1Y0L437_TATCI</name>
<dbReference type="GO" id="GO:0016301">
    <property type="term" value="F:kinase activity"/>
    <property type="evidence" value="ECO:0007669"/>
    <property type="project" value="UniProtKB-KW"/>
</dbReference>
<dbReference type="Pfam" id="PF00370">
    <property type="entry name" value="FGGY_N"/>
    <property type="match status" value="1"/>
</dbReference>
<evidence type="ECO:0000313" key="8">
    <source>
        <dbReference type="EMBL" id="ARU96812.1"/>
    </source>
</evidence>
<dbReference type="Proteomes" id="UP000195729">
    <property type="component" value="Chromosome"/>
</dbReference>
<keyword evidence="3 4" id="KW-0418">Kinase</keyword>
<protein>
    <submittedName>
        <fullName evidence="7">Carbohydrate kinase</fullName>
    </submittedName>
</protein>
<dbReference type="CDD" id="cd07802">
    <property type="entry name" value="ASKHA_NBD_FGGY_EcLyxK-like"/>
    <property type="match status" value="1"/>
</dbReference>
<reference evidence="9 10" key="1">
    <citation type="submission" date="2016-05" db="EMBL/GenBank/DDBJ databases">
        <title>Complete genome sequence of two 2,5-diketo-D-glunonic acid producing strain Tatumella citrea.</title>
        <authorList>
            <person name="Duan C."/>
            <person name="Yang J."/>
            <person name="Yang S."/>
        </authorList>
    </citation>
    <scope>NUCLEOTIDE SEQUENCE [LARGE SCALE GENOMIC DNA]</scope>
    <source>
        <strain evidence="8 9">ATCC 39140</strain>
        <strain evidence="7 10">DSM 13699</strain>
    </source>
</reference>
<dbReference type="PROSITE" id="PS00445">
    <property type="entry name" value="FGGY_KINASES_2"/>
    <property type="match status" value="1"/>
</dbReference>
<dbReference type="PANTHER" id="PTHR43095:SF3">
    <property type="entry name" value="L-XYLULOSE_3-KETO-L-GULONATE KINASE"/>
    <property type="match status" value="1"/>
</dbReference>
<gene>
    <name evidence="7" type="ORF">A7K98_02580</name>
    <name evidence="8" type="ORF">A7K99_02580</name>
</gene>
<dbReference type="AlphaFoldDB" id="A0A1Y0L437"/>
<dbReference type="RefSeq" id="WP_087487161.1">
    <property type="nucleotide sequence ID" value="NZ_CP015579.1"/>
</dbReference>
<dbReference type="InterPro" id="IPR018484">
    <property type="entry name" value="FGGY_N"/>
</dbReference>
<comment type="similarity">
    <text evidence="1 4">Belongs to the FGGY kinase family.</text>
</comment>
<organism evidence="7 10">
    <name type="scientific">Tatumella citrea</name>
    <name type="common">Pantoea citrea</name>
    <dbReference type="NCBI Taxonomy" id="53336"/>
    <lineage>
        <taxon>Bacteria</taxon>
        <taxon>Pseudomonadati</taxon>
        <taxon>Pseudomonadota</taxon>
        <taxon>Gammaproteobacteria</taxon>
        <taxon>Enterobacterales</taxon>
        <taxon>Erwiniaceae</taxon>
        <taxon>Tatumella</taxon>
    </lineage>
</organism>
<dbReference type="InterPro" id="IPR050406">
    <property type="entry name" value="FGGY_Carb_Kinase"/>
</dbReference>